<dbReference type="Gene3D" id="2.180.10.10">
    <property type="entry name" value="RHS repeat-associated core"/>
    <property type="match status" value="1"/>
</dbReference>
<name>A0A1M7KJW6_9FLAO</name>
<dbReference type="Pfam" id="PF15545">
    <property type="entry name" value="Ntox8"/>
    <property type="match status" value="1"/>
</dbReference>
<protein>
    <submittedName>
        <fullName evidence="5">RHS repeat-associated core domain-containing protein</fullName>
    </submittedName>
</protein>
<evidence type="ECO:0000259" key="4">
    <source>
        <dbReference type="Pfam" id="PF20041"/>
    </source>
</evidence>
<keyword evidence="6" id="KW-1185">Reference proteome</keyword>
<feature type="region of interest" description="Disordered" evidence="1">
    <location>
        <begin position="1119"/>
        <end position="1224"/>
    </location>
</feature>
<evidence type="ECO:0000313" key="6">
    <source>
        <dbReference type="Proteomes" id="UP000184364"/>
    </source>
</evidence>
<evidence type="ECO:0000256" key="2">
    <source>
        <dbReference type="SAM" id="SignalP"/>
    </source>
</evidence>
<dbReference type="EMBL" id="FRAV01000065">
    <property type="protein sequence ID" value="SHM65693.1"/>
    <property type="molecule type" value="Genomic_DNA"/>
</dbReference>
<dbReference type="OrthoDB" id="2972467at2"/>
<sequence>MKKQFIKKALSIFGLMVAGISYAQSNTENYVQSKNCLNNDCSKISETITYFDGLGRAKQIINVKTSSTGKDLVTPVTYDGFGRQTKNILPTPVANQNSLIHSGITNESTANSYYGVANAYAETEIENSPLDRVLQQANAGDAWKLSSGHTQKFRYEANAGSEVRKFVTNTSTHTVNNISNTISALSISSDNSGYYPASVLYKNTVTDEDGNPVVQFENGQGQVVLIRRTDGSQNIDTYYVYNEYNQKAFIITPKAVKQIEQNNKMITESILNDLCYQYRYDGQDREVEKKLPGKDWQFTVYDKQDRPVLAQDGILRTVNNNFGSKGWMFTKYDQFNRVVYTGFFSNTATRQVMQNALNSMTDNASNNEKRSSAFFTLQGMEVYYDKRAFPTGSMTLLTVNYYDTYPQGAPAVPSTILGQYTLSQTLGVNDDATTNNLQTASYVKNIEDNNWTKTYNYFDSKGRLISTNRINHLGGYTKIESELDFTGAPKNTVTKHARRADEAGITIKERFVYDDQKRLVQHYHQVDNNVEQLLADNSYNDISQLINKKVGNNLQSIDYDYNIRGWLTDINKNQMNTPDLGGKLFSYKAKYTSRDGIENPDTGLFSGKNVVPRFNGNVAETDWRSFETLGANPLLTPKRYGYAYDKLNQLTAGYYQNPNNPYSKENTESLTYDLNGNVTALYRTSVMDYGSGIATVIDNLDYTYAGNQAIKIKDNSGNRTGYEGTTGFPIDYDANGNMKNMMDKQITKIAYNHLNLPNTVNIGFDQVYSQILTKYRADGIKVRKENTKTSVGVAGTITTKETTDYLDGFQYFNTITSGSGGESSEMMVQLKRAFEPQAFTPIGIIEPTIDPPFGSGVIADLKTPDLQFFPTAEGFYDYTKNQYIYNYSDHLGNVRVSFARNSAGVLEIVDGNDYYPFGMNHLKTGNAFFGQGSFKNYKFGKKELQETGFYDFGNRMYMNDGVRWMSPDPLSEEFSDWSPYNYAFNNPMRFTDPDGNAPEDAVSECCAHLKGFALTMADNVMGTNFRNTYATNSQDYRNGVSNGHGASMILSAAMALDGGGSIGGGTMGLVASASASGSGVGTLPGAAGALVSGAALAKGTVELAGAGVILKNTIDNIQSDKKASSSSESNKGRSGKQARLKELSTDPKLGKADKGWLKSDINKIEQGKRKTIRNPPGKDLAHERGREAAKGYSYEYSHLQNRKDHRNQHKYDNGGRKNKERPVN</sequence>
<dbReference type="Proteomes" id="UP000184364">
    <property type="component" value="Unassembled WGS sequence"/>
</dbReference>
<organism evidence="5 6">
    <name type="scientific">Chryseobacterium polytrichastri</name>
    <dbReference type="NCBI Taxonomy" id="1302687"/>
    <lineage>
        <taxon>Bacteria</taxon>
        <taxon>Pseudomonadati</taxon>
        <taxon>Bacteroidota</taxon>
        <taxon>Flavobacteriia</taxon>
        <taxon>Flavobacteriales</taxon>
        <taxon>Weeksellaceae</taxon>
        <taxon>Chryseobacterium group</taxon>
        <taxon>Chryseobacterium</taxon>
    </lineage>
</organism>
<feature type="compositionally biased region" description="Basic and acidic residues" evidence="1">
    <location>
        <begin position="1179"/>
        <end position="1189"/>
    </location>
</feature>
<feature type="chain" id="PRO_5011980271" evidence="2">
    <location>
        <begin position="24"/>
        <end position="1224"/>
    </location>
</feature>
<feature type="compositionally biased region" description="Basic and acidic residues" evidence="1">
    <location>
        <begin position="1209"/>
        <end position="1224"/>
    </location>
</feature>
<evidence type="ECO:0000313" key="5">
    <source>
        <dbReference type="EMBL" id="SHM65693.1"/>
    </source>
</evidence>
<proteinExistence type="predicted"/>
<gene>
    <name evidence="5" type="ORF">SAMN05444267_10656</name>
</gene>
<feature type="compositionally biased region" description="Basic and acidic residues" evidence="1">
    <location>
        <begin position="1139"/>
        <end position="1168"/>
    </location>
</feature>
<dbReference type="InterPro" id="IPR045619">
    <property type="entry name" value="DUF6443"/>
</dbReference>
<dbReference type="STRING" id="1302687.SAMN05444267_10656"/>
<dbReference type="InterPro" id="IPR022385">
    <property type="entry name" value="Rhs_assc_core"/>
</dbReference>
<feature type="domain" description="DUF6443" evidence="4">
    <location>
        <begin position="29"/>
        <end position="156"/>
    </location>
</feature>
<reference evidence="6" key="1">
    <citation type="submission" date="2016-11" db="EMBL/GenBank/DDBJ databases">
        <authorList>
            <person name="Varghese N."/>
            <person name="Submissions S."/>
        </authorList>
    </citation>
    <scope>NUCLEOTIDE SEQUENCE [LARGE SCALE GENOMIC DNA]</scope>
    <source>
        <strain evidence="6">DSM 26899</strain>
    </source>
</reference>
<dbReference type="Pfam" id="PF20041">
    <property type="entry name" value="DUF6443"/>
    <property type="match status" value="1"/>
</dbReference>
<dbReference type="NCBIfam" id="TIGR03696">
    <property type="entry name" value="Rhs_assc_core"/>
    <property type="match status" value="1"/>
</dbReference>
<dbReference type="AlphaFoldDB" id="A0A1M7KJW6"/>
<dbReference type="InterPro" id="IPR029097">
    <property type="entry name" value="Ntox8"/>
</dbReference>
<accession>A0A1M7KJW6</accession>
<dbReference type="RefSeq" id="WP_073297947.1">
    <property type="nucleotide sequence ID" value="NZ_FRAV01000065.1"/>
</dbReference>
<keyword evidence="2" id="KW-0732">Signal</keyword>
<evidence type="ECO:0000256" key="1">
    <source>
        <dbReference type="SAM" id="MobiDB-lite"/>
    </source>
</evidence>
<evidence type="ECO:0000259" key="3">
    <source>
        <dbReference type="Pfam" id="PF15545"/>
    </source>
</evidence>
<feature type="domain" description="Bacterial toxin 8" evidence="3">
    <location>
        <begin position="1145"/>
        <end position="1212"/>
    </location>
</feature>
<feature type="signal peptide" evidence="2">
    <location>
        <begin position="1"/>
        <end position="23"/>
    </location>
</feature>